<proteinExistence type="predicted"/>
<organism evidence="1 2">
    <name type="scientific">Lentithecium fluviatile CBS 122367</name>
    <dbReference type="NCBI Taxonomy" id="1168545"/>
    <lineage>
        <taxon>Eukaryota</taxon>
        <taxon>Fungi</taxon>
        <taxon>Dikarya</taxon>
        <taxon>Ascomycota</taxon>
        <taxon>Pezizomycotina</taxon>
        <taxon>Dothideomycetes</taxon>
        <taxon>Pleosporomycetidae</taxon>
        <taxon>Pleosporales</taxon>
        <taxon>Massarineae</taxon>
        <taxon>Lentitheciaceae</taxon>
        <taxon>Lentithecium</taxon>
    </lineage>
</organism>
<sequence>MQVVNRQRQGPMFVSESDINLREILEVSHRLPTDTIVCFQKSESPRYSIVVETRVPLAHLEDQAFILLCSLLLEDPERRNETGLQLSYSSAGIIQRAVLPPSAGNPEVIRLHDRDELTEAQAREFAVWHWKERHRKRILQPDAESALGGFIVV</sequence>
<dbReference type="EMBL" id="MU005621">
    <property type="protein sequence ID" value="KAF2677610.1"/>
    <property type="molecule type" value="Genomic_DNA"/>
</dbReference>
<reference evidence="1" key="1">
    <citation type="journal article" date="2020" name="Stud. Mycol.">
        <title>101 Dothideomycetes genomes: a test case for predicting lifestyles and emergence of pathogens.</title>
        <authorList>
            <person name="Haridas S."/>
            <person name="Albert R."/>
            <person name="Binder M."/>
            <person name="Bloem J."/>
            <person name="Labutti K."/>
            <person name="Salamov A."/>
            <person name="Andreopoulos B."/>
            <person name="Baker S."/>
            <person name="Barry K."/>
            <person name="Bills G."/>
            <person name="Bluhm B."/>
            <person name="Cannon C."/>
            <person name="Castanera R."/>
            <person name="Culley D."/>
            <person name="Daum C."/>
            <person name="Ezra D."/>
            <person name="Gonzalez J."/>
            <person name="Henrissat B."/>
            <person name="Kuo A."/>
            <person name="Liang C."/>
            <person name="Lipzen A."/>
            <person name="Lutzoni F."/>
            <person name="Magnuson J."/>
            <person name="Mondo S."/>
            <person name="Nolan M."/>
            <person name="Ohm R."/>
            <person name="Pangilinan J."/>
            <person name="Park H.-J."/>
            <person name="Ramirez L."/>
            <person name="Alfaro M."/>
            <person name="Sun H."/>
            <person name="Tritt A."/>
            <person name="Yoshinaga Y."/>
            <person name="Zwiers L.-H."/>
            <person name="Turgeon B."/>
            <person name="Goodwin S."/>
            <person name="Spatafora J."/>
            <person name="Crous P."/>
            <person name="Grigoriev I."/>
        </authorList>
    </citation>
    <scope>NUCLEOTIDE SEQUENCE</scope>
    <source>
        <strain evidence="1">CBS 122367</strain>
    </source>
</reference>
<dbReference type="Proteomes" id="UP000799291">
    <property type="component" value="Unassembled WGS sequence"/>
</dbReference>
<evidence type="ECO:0000313" key="1">
    <source>
        <dbReference type="EMBL" id="KAF2677610.1"/>
    </source>
</evidence>
<dbReference type="AlphaFoldDB" id="A0A6G1IHU3"/>
<protein>
    <submittedName>
        <fullName evidence="1">Uncharacterized protein</fullName>
    </submittedName>
</protein>
<accession>A0A6G1IHU3</accession>
<keyword evidence="2" id="KW-1185">Reference proteome</keyword>
<name>A0A6G1IHU3_9PLEO</name>
<evidence type="ECO:0000313" key="2">
    <source>
        <dbReference type="Proteomes" id="UP000799291"/>
    </source>
</evidence>
<gene>
    <name evidence="1" type="ORF">K458DRAFT_423867</name>
</gene>